<sequence>MGRTRLGSNEHGIRLPVIQNCYLSALVPLVNEGGFGIRMALIDLRVASRVIIYREGVMLCSKPGAFSRRYSVRPSEVSLHADSSS</sequence>
<evidence type="ECO:0000313" key="1">
    <source>
        <dbReference type="EMBL" id="CAI8762465.1"/>
    </source>
</evidence>
<dbReference type="EMBL" id="OX458333">
    <property type="protein sequence ID" value="CAI8762465.1"/>
    <property type="molecule type" value="Genomic_DNA"/>
</dbReference>
<proteinExistence type="predicted"/>
<dbReference type="Proteomes" id="UP001162030">
    <property type="component" value="Chromosome"/>
</dbReference>
<evidence type="ECO:0000313" key="2">
    <source>
        <dbReference type="Proteomes" id="UP001162030"/>
    </source>
</evidence>
<reference evidence="1 2" key="1">
    <citation type="submission" date="2023-03" db="EMBL/GenBank/DDBJ databases">
        <authorList>
            <person name="Pearce D."/>
        </authorList>
    </citation>
    <scope>NUCLEOTIDE SEQUENCE [LARGE SCALE GENOMIC DNA]</scope>
    <source>
        <strain evidence="1">Msz</strain>
    </source>
</reference>
<accession>A0ABN8WYN2</accession>
<gene>
    <name evidence="1" type="ORF">MSZNOR_0870</name>
</gene>
<protein>
    <submittedName>
        <fullName evidence="1">Uncharacterized protein</fullName>
    </submittedName>
</protein>
<name>A0ABN8WYN2_9GAMM</name>
<keyword evidence="2" id="KW-1185">Reference proteome</keyword>
<organism evidence="1 2">
    <name type="scientific">Methylocaldum szegediense</name>
    <dbReference type="NCBI Taxonomy" id="73780"/>
    <lineage>
        <taxon>Bacteria</taxon>
        <taxon>Pseudomonadati</taxon>
        <taxon>Pseudomonadota</taxon>
        <taxon>Gammaproteobacteria</taxon>
        <taxon>Methylococcales</taxon>
        <taxon>Methylococcaceae</taxon>
        <taxon>Methylocaldum</taxon>
    </lineage>
</organism>